<keyword evidence="1" id="KW-0732">Signal</keyword>
<keyword evidence="3" id="KW-1185">Reference proteome</keyword>
<dbReference type="AlphaFoldDB" id="A0A1G8BLD8"/>
<reference evidence="2 3" key="1">
    <citation type="submission" date="2016-10" db="EMBL/GenBank/DDBJ databases">
        <authorList>
            <person name="de Groot N.N."/>
        </authorList>
    </citation>
    <scope>NUCLEOTIDE SEQUENCE [LARGE SCALE GENOMIC DNA]</scope>
    <source>
        <strain evidence="3">P4B,CCM 7963,CECT 7998,DSM 25260,IBRC-M 10614,KCTC 13821</strain>
    </source>
</reference>
<dbReference type="Proteomes" id="UP000199017">
    <property type="component" value="Unassembled WGS sequence"/>
</dbReference>
<proteinExistence type="predicted"/>
<feature type="chain" id="PRO_5011432491" evidence="1">
    <location>
        <begin position="26"/>
        <end position="197"/>
    </location>
</feature>
<dbReference type="OrthoDB" id="2965098at2"/>
<protein>
    <submittedName>
        <fullName evidence="2">Uncharacterized protein</fullName>
    </submittedName>
</protein>
<evidence type="ECO:0000256" key="1">
    <source>
        <dbReference type="SAM" id="SignalP"/>
    </source>
</evidence>
<accession>A0A1G8BLD8</accession>
<gene>
    <name evidence="2" type="ORF">SAMN05216352_1015</name>
</gene>
<name>A0A1G8BLD8_9BACI</name>
<evidence type="ECO:0000313" key="2">
    <source>
        <dbReference type="EMBL" id="SDH33903.1"/>
    </source>
</evidence>
<sequence>MKNVVGWICTLIAVIMMVVPQNLNAETTEPEAPDLNEDELKKIEEEAEEIRPYINAEGDYIEFDEEEALKDGVDESLVERTSQDIENTNDELQNNIDNNNVSALSSCGGVNGINDNWYDVVIYLDSCKSDQLAGALSAGSGATTIAAIIPGAHSLPSGVLAGIAAIGAGAVTSANAGDTGIRMRFTNSGGLYWIHSQ</sequence>
<dbReference type="STRING" id="930129.SAMN05216352_1015"/>
<organism evidence="2 3">
    <name type="scientific">Alteribacillus bidgolensis</name>
    <dbReference type="NCBI Taxonomy" id="930129"/>
    <lineage>
        <taxon>Bacteria</taxon>
        <taxon>Bacillati</taxon>
        <taxon>Bacillota</taxon>
        <taxon>Bacilli</taxon>
        <taxon>Bacillales</taxon>
        <taxon>Bacillaceae</taxon>
        <taxon>Alteribacillus</taxon>
    </lineage>
</organism>
<feature type="signal peptide" evidence="1">
    <location>
        <begin position="1"/>
        <end position="25"/>
    </location>
</feature>
<dbReference type="EMBL" id="FNDU01000001">
    <property type="protein sequence ID" value="SDH33903.1"/>
    <property type="molecule type" value="Genomic_DNA"/>
</dbReference>
<evidence type="ECO:0000313" key="3">
    <source>
        <dbReference type="Proteomes" id="UP000199017"/>
    </source>
</evidence>
<dbReference type="RefSeq" id="WP_091579193.1">
    <property type="nucleotide sequence ID" value="NZ_FNDU01000001.1"/>
</dbReference>